<dbReference type="EMBL" id="JABBGH010000001">
    <property type="protein sequence ID" value="NML64925.1"/>
    <property type="molecule type" value="Genomic_DNA"/>
</dbReference>
<feature type="region of interest" description="Disordered" evidence="1">
    <location>
        <begin position="26"/>
        <end position="45"/>
    </location>
</feature>
<sequence>MRKPVFAVALALGPLLAAAQQVSVPSPSPAAAQDKTQPSPRLNSATTDRAENLSTHMVRDLHLNSFLADRTRQINLDYTTKLAAIEREQARNPAEASRQTTALNQTRDQQFQALLSSDQYTDYFDARKRYAQLDHDYAHNASASLLNEAIQHPAPVRPNEAVMGQGKAGAKPGRAAVRQ</sequence>
<accession>A0A7Y0AD74</accession>
<name>A0A7Y0AD74_9BACT</name>
<keyword evidence="2" id="KW-0732">Signal</keyword>
<feature type="chain" id="PRO_5030697552" description="DUF4142 domain-containing protein" evidence="2">
    <location>
        <begin position="20"/>
        <end position="179"/>
    </location>
</feature>
<proteinExistence type="predicted"/>
<evidence type="ECO:0008006" key="5">
    <source>
        <dbReference type="Google" id="ProtNLM"/>
    </source>
</evidence>
<comment type="caution">
    <text evidence="3">The sequence shown here is derived from an EMBL/GenBank/DDBJ whole genome shotgun (WGS) entry which is preliminary data.</text>
</comment>
<gene>
    <name evidence="3" type="ORF">HHL22_06870</name>
</gene>
<evidence type="ECO:0000256" key="1">
    <source>
        <dbReference type="SAM" id="MobiDB-lite"/>
    </source>
</evidence>
<dbReference type="AlphaFoldDB" id="A0A7Y0AD74"/>
<dbReference type="Proteomes" id="UP000559626">
    <property type="component" value="Unassembled WGS sequence"/>
</dbReference>
<protein>
    <recommendedName>
        <fullName evidence="5">DUF4142 domain-containing protein</fullName>
    </recommendedName>
</protein>
<feature type="compositionally biased region" description="Polar residues" evidence="1">
    <location>
        <begin position="34"/>
        <end position="45"/>
    </location>
</feature>
<feature type="signal peptide" evidence="2">
    <location>
        <begin position="1"/>
        <end position="19"/>
    </location>
</feature>
<feature type="region of interest" description="Disordered" evidence="1">
    <location>
        <begin position="152"/>
        <end position="179"/>
    </location>
</feature>
<dbReference type="RefSeq" id="WP_169530190.1">
    <property type="nucleotide sequence ID" value="NZ_JABBGH010000001.1"/>
</dbReference>
<evidence type="ECO:0000256" key="2">
    <source>
        <dbReference type="SAM" id="SignalP"/>
    </source>
</evidence>
<reference evidence="3 4" key="1">
    <citation type="submission" date="2020-04" db="EMBL/GenBank/DDBJ databases">
        <title>Hymenobacter polaris sp. nov., isolated from Arctic soil.</title>
        <authorList>
            <person name="Dahal R.H."/>
        </authorList>
    </citation>
    <scope>NUCLEOTIDE SEQUENCE [LARGE SCALE GENOMIC DNA]</scope>
    <source>
        <strain evidence="3 4">RP-2-7</strain>
    </source>
</reference>
<evidence type="ECO:0000313" key="3">
    <source>
        <dbReference type="EMBL" id="NML64925.1"/>
    </source>
</evidence>
<keyword evidence="4" id="KW-1185">Reference proteome</keyword>
<evidence type="ECO:0000313" key="4">
    <source>
        <dbReference type="Proteomes" id="UP000559626"/>
    </source>
</evidence>
<organism evidence="3 4">
    <name type="scientific">Hymenobacter polaris</name>
    <dbReference type="NCBI Taxonomy" id="2682546"/>
    <lineage>
        <taxon>Bacteria</taxon>
        <taxon>Pseudomonadati</taxon>
        <taxon>Bacteroidota</taxon>
        <taxon>Cytophagia</taxon>
        <taxon>Cytophagales</taxon>
        <taxon>Hymenobacteraceae</taxon>
        <taxon>Hymenobacter</taxon>
    </lineage>
</organism>